<feature type="region of interest" description="Disordered" evidence="1">
    <location>
        <begin position="308"/>
        <end position="331"/>
    </location>
</feature>
<evidence type="ECO:0000313" key="4">
    <source>
        <dbReference type="Proteomes" id="UP000249754"/>
    </source>
</evidence>
<protein>
    <submittedName>
        <fullName evidence="3">Relaxase/mobilization nuclease-like protein</fullName>
    </submittedName>
</protein>
<comment type="caution">
    <text evidence="3">The sequence shown here is derived from an EMBL/GenBank/DDBJ whole genome shotgun (WGS) entry which is preliminary data.</text>
</comment>
<reference evidence="3 4" key="1">
    <citation type="submission" date="2018-06" db="EMBL/GenBank/DDBJ databases">
        <title>Genomic Encyclopedia of Archaeal and Bacterial Type Strains, Phase II (KMG-II): from individual species to whole genera.</title>
        <authorList>
            <person name="Goeker M."/>
        </authorList>
    </citation>
    <scope>NUCLEOTIDE SEQUENCE [LARGE SCALE GENOMIC DNA]</scope>
    <source>
        <strain evidence="3 4">DSM 14825</strain>
    </source>
</reference>
<accession>A0A327SPD0</accession>
<feature type="compositionally biased region" description="Basic residues" evidence="1">
    <location>
        <begin position="319"/>
        <end position="331"/>
    </location>
</feature>
<dbReference type="AlphaFoldDB" id="A0A327SPD0"/>
<sequence length="331" mass="37872">MMGKIPKSGKSFKGCVEYCMLKEGAVVLDADGLRTGEVAHTIADFDMQRKMRPGLGQAVGHIALNWSPEDAPKLTDELMVNIAKEYLKKMKITDTQVLMVRHHDTNHPHLHLVYNRVDNEGKTISDANQWWNNVKVSKALTLKYGFHMAKGKDRVNRQRLKGADKVKYQLHDQIKAILPTVKSMDELQKQLAKQGISMLYKYKSGTQQVQGISFGKGEYQFKGSEIDRSLSYGKTSKTITDSVQEQQEQQQKERKVQPTSLADQIREVIQQSEQEPHYLKQEPQTQYLQHEPQTKYLDTLNPGIDISDDVDDEAIYGRNRQRKGQARTNTR</sequence>
<dbReference type="Proteomes" id="UP000249754">
    <property type="component" value="Unassembled WGS sequence"/>
</dbReference>
<evidence type="ECO:0000259" key="2">
    <source>
        <dbReference type="Pfam" id="PF03432"/>
    </source>
</evidence>
<dbReference type="STRING" id="188932.AY601_2925"/>
<gene>
    <name evidence="3" type="ORF">LY11_02381</name>
</gene>
<feature type="domain" description="MobA/VirD2-like nuclease" evidence="2">
    <location>
        <begin position="21"/>
        <end position="145"/>
    </location>
</feature>
<evidence type="ECO:0000313" key="3">
    <source>
        <dbReference type="EMBL" id="RAJ31150.1"/>
    </source>
</evidence>
<dbReference type="OrthoDB" id="1525197at2"/>
<organism evidence="3 4">
    <name type="scientific">Pedobacter cryoconitis</name>
    <dbReference type="NCBI Taxonomy" id="188932"/>
    <lineage>
        <taxon>Bacteria</taxon>
        <taxon>Pseudomonadati</taxon>
        <taxon>Bacteroidota</taxon>
        <taxon>Sphingobacteriia</taxon>
        <taxon>Sphingobacteriales</taxon>
        <taxon>Sphingobacteriaceae</taxon>
        <taxon>Pedobacter</taxon>
    </lineage>
</organism>
<dbReference type="Pfam" id="PF03432">
    <property type="entry name" value="Relaxase"/>
    <property type="match status" value="1"/>
</dbReference>
<name>A0A327SPD0_9SPHI</name>
<proteinExistence type="predicted"/>
<evidence type="ECO:0000256" key="1">
    <source>
        <dbReference type="SAM" id="MobiDB-lite"/>
    </source>
</evidence>
<dbReference type="EMBL" id="QLLR01000009">
    <property type="protein sequence ID" value="RAJ31150.1"/>
    <property type="molecule type" value="Genomic_DNA"/>
</dbReference>
<dbReference type="InterPro" id="IPR005094">
    <property type="entry name" value="Endonuclease_MobA/VirD2"/>
</dbReference>
<dbReference type="RefSeq" id="WP_111633884.1">
    <property type="nucleotide sequence ID" value="NZ_QLLR01000009.1"/>
</dbReference>